<evidence type="ECO:0000313" key="2">
    <source>
        <dbReference type="EMBL" id="KAG9464031.1"/>
    </source>
</evidence>
<name>A0A8J6B9Z4_ELECQ</name>
<feature type="region of interest" description="Disordered" evidence="1">
    <location>
        <begin position="26"/>
        <end position="60"/>
    </location>
</feature>
<feature type="compositionally biased region" description="Polar residues" evidence="1">
    <location>
        <begin position="26"/>
        <end position="38"/>
    </location>
</feature>
<proteinExistence type="predicted"/>
<dbReference type="AlphaFoldDB" id="A0A8J6B9Z4"/>
<keyword evidence="3" id="KW-1185">Reference proteome</keyword>
<evidence type="ECO:0000256" key="1">
    <source>
        <dbReference type="SAM" id="MobiDB-lite"/>
    </source>
</evidence>
<comment type="caution">
    <text evidence="2">The sequence shown here is derived from an EMBL/GenBank/DDBJ whole genome shotgun (WGS) entry which is preliminary data.</text>
</comment>
<organism evidence="2 3">
    <name type="scientific">Eleutherodactylus coqui</name>
    <name type="common">Puerto Rican coqui</name>
    <dbReference type="NCBI Taxonomy" id="57060"/>
    <lineage>
        <taxon>Eukaryota</taxon>
        <taxon>Metazoa</taxon>
        <taxon>Chordata</taxon>
        <taxon>Craniata</taxon>
        <taxon>Vertebrata</taxon>
        <taxon>Euteleostomi</taxon>
        <taxon>Amphibia</taxon>
        <taxon>Batrachia</taxon>
        <taxon>Anura</taxon>
        <taxon>Neobatrachia</taxon>
        <taxon>Hyloidea</taxon>
        <taxon>Eleutherodactylidae</taxon>
        <taxon>Eleutherodactylinae</taxon>
        <taxon>Eleutherodactylus</taxon>
        <taxon>Eleutherodactylus</taxon>
    </lineage>
</organism>
<dbReference type="EMBL" id="WNTK01005247">
    <property type="protein sequence ID" value="KAG9464031.1"/>
    <property type="molecule type" value="Genomic_DNA"/>
</dbReference>
<accession>A0A8J6B9Z4</accession>
<protein>
    <submittedName>
        <fullName evidence="2">Uncharacterized protein</fullName>
    </submittedName>
</protein>
<sequence length="123" mass="14437">MEKTRRPDGQQSPWTPAWRSQQIHLAAGDTSSTMSSEQAVRLLEDHPEKSKSPDGQQSPWTPVWKKTLFLRRPLTGLEDFWRRRSEEKTVKKMVQHEEHPAEAFTACWCDWLHSGVRDYMENC</sequence>
<evidence type="ECO:0000313" key="3">
    <source>
        <dbReference type="Proteomes" id="UP000770717"/>
    </source>
</evidence>
<feature type="compositionally biased region" description="Basic and acidic residues" evidence="1">
    <location>
        <begin position="42"/>
        <end position="52"/>
    </location>
</feature>
<gene>
    <name evidence="2" type="ORF">GDO78_020625</name>
</gene>
<reference evidence="2" key="1">
    <citation type="thesis" date="2020" institute="ProQuest LLC" country="789 East Eisenhower Parkway, Ann Arbor, MI, USA">
        <title>Comparative Genomics and Chromosome Evolution.</title>
        <authorList>
            <person name="Mudd A.B."/>
        </authorList>
    </citation>
    <scope>NUCLEOTIDE SEQUENCE</scope>
    <source>
        <strain evidence="2">HN-11 Male</strain>
        <tissue evidence="2">Kidney and liver</tissue>
    </source>
</reference>
<dbReference type="Proteomes" id="UP000770717">
    <property type="component" value="Unassembled WGS sequence"/>
</dbReference>